<organism evidence="1 2">
    <name type="scientific">Puccinia sorghi</name>
    <dbReference type="NCBI Taxonomy" id="27349"/>
    <lineage>
        <taxon>Eukaryota</taxon>
        <taxon>Fungi</taxon>
        <taxon>Dikarya</taxon>
        <taxon>Basidiomycota</taxon>
        <taxon>Pucciniomycotina</taxon>
        <taxon>Pucciniomycetes</taxon>
        <taxon>Pucciniales</taxon>
        <taxon>Pucciniaceae</taxon>
        <taxon>Puccinia</taxon>
    </lineage>
</organism>
<feature type="non-terminal residue" evidence="1">
    <location>
        <position position="1"/>
    </location>
</feature>
<name>A0A0L6VJB7_9BASI</name>
<sequence length="102" mass="11331">GSSINHSTCTLLYLNENLKPKCHPTPEEVSQGVTGACQKVDSTFFLLNSGRCVITDPKDFKSIIAVIEFTPWKQQTEKDKDNMNVLTTFLHGSKEFINPVAS</sequence>
<accession>A0A0L6VJB7</accession>
<feature type="non-terminal residue" evidence="1">
    <location>
        <position position="102"/>
    </location>
</feature>
<evidence type="ECO:0000313" key="2">
    <source>
        <dbReference type="Proteomes" id="UP000037035"/>
    </source>
</evidence>
<reference evidence="1 2" key="1">
    <citation type="submission" date="2015-08" db="EMBL/GenBank/DDBJ databases">
        <title>Next Generation Sequencing and Analysis of the Genome of Puccinia sorghi L Schw, the Causal Agent of Maize Common Rust.</title>
        <authorList>
            <person name="Rochi L."/>
            <person name="Burguener G."/>
            <person name="Darino M."/>
            <person name="Turjanski A."/>
            <person name="Kreff E."/>
            <person name="Dieguez M.J."/>
            <person name="Sacco F."/>
        </authorList>
    </citation>
    <scope>NUCLEOTIDE SEQUENCE [LARGE SCALE GENOMIC DNA]</scope>
    <source>
        <strain evidence="1 2">RO10H11247</strain>
    </source>
</reference>
<dbReference type="AlphaFoldDB" id="A0A0L6VJB7"/>
<dbReference type="Proteomes" id="UP000037035">
    <property type="component" value="Unassembled WGS sequence"/>
</dbReference>
<dbReference type="OrthoDB" id="10416911at2759"/>
<gene>
    <name evidence="1" type="ORF">VP01_14970g1</name>
</gene>
<comment type="caution">
    <text evidence="1">The sequence shown here is derived from an EMBL/GenBank/DDBJ whole genome shotgun (WGS) entry which is preliminary data.</text>
</comment>
<keyword evidence="2" id="KW-1185">Reference proteome</keyword>
<protein>
    <submittedName>
        <fullName evidence="1">Uncharacterized protein</fullName>
    </submittedName>
</protein>
<proteinExistence type="predicted"/>
<dbReference type="VEuPathDB" id="FungiDB:VP01_14970g1"/>
<dbReference type="EMBL" id="LAVV01005520">
    <property type="protein sequence ID" value="KNZ60809.1"/>
    <property type="molecule type" value="Genomic_DNA"/>
</dbReference>
<evidence type="ECO:0000313" key="1">
    <source>
        <dbReference type="EMBL" id="KNZ60809.1"/>
    </source>
</evidence>